<comment type="similarity">
    <text evidence="2">Belongs to the amino acid-polyamine-organocation (APC) superfamily. Spore germination protein (SGP) (TC 2.A.3.9) family.</text>
</comment>
<evidence type="ECO:0000256" key="3">
    <source>
        <dbReference type="ARBA" id="ARBA00022448"/>
    </source>
</evidence>
<dbReference type="NCBIfam" id="TIGR00912">
    <property type="entry name" value="2A0309"/>
    <property type="match status" value="1"/>
</dbReference>
<dbReference type="HOGENOM" id="CLU_047547_1_2_9"/>
<evidence type="ECO:0000256" key="8">
    <source>
        <dbReference type="SAM" id="Phobius"/>
    </source>
</evidence>
<evidence type="ECO:0000256" key="1">
    <source>
        <dbReference type="ARBA" id="ARBA00004141"/>
    </source>
</evidence>
<protein>
    <submittedName>
        <fullName evidence="9">Spore germination protein, amino acid permease</fullName>
    </submittedName>
</protein>
<keyword evidence="4" id="KW-0309">Germination</keyword>
<reference evidence="9 10" key="1">
    <citation type="submission" date="2011-11" db="EMBL/GenBank/DDBJ databases">
        <title>The Noncontiguous Finished genome of Desulfosporosinus youngiae DSM 17734.</title>
        <authorList>
            <consortium name="US DOE Joint Genome Institute (JGI-PGF)"/>
            <person name="Lucas S."/>
            <person name="Han J."/>
            <person name="Lapidus A."/>
            <person name="Cheng J.-F."/>
            <person name="Goodwin L."/>
            <person name="Pitluck S."/>
            <person name="Peters L."/>
            <person name="Ovchinnikova G."/>
            <person name="Lu M."/>
            <person name="Land M.L."/>
            <person name="Hauser L."/>
            <person name="Pester M."/>
            <person name="Spring S."/>
            <person name="Ollivier B."/>
            <person name="Rattei T."/>
            <person name="Klenk H.-P."/>
            <person name="Wagner M."/>
            <person name="Loy A."/>
            <person name="Woyke T.J."/>
        </authorList>
    </citation>
    <scope>NUCLEOTIDE SEQUENCE [LARGE SCALE GENOMIC DNA]</scope>
    <source>
        <strain evidence="9 10">DSM 17734</strain>
    </source>
</reference>
<keyword evidence="5 8" id="KW-0812">Transmembrane</keyword>
<feature type="transmembrane region" description="Helical" evidence="8">
    <location>
        <begin position="145"/>
        <end position="163"/>
    </location>
</feature>
<feature type="transmembrane region" description="Helical" evidence="8">
    <location>
        <begin position="116"/>
        <end position="133"/>
    </location>
</feature>
<feature type="transmembrane region" description="Helical" evidence="8">
    <location>
        <begin position="40"/>
        <end position="60"/>
    </location>
</feature>
<dbReference type="GO" id="GO:0016020">
    <property type="term" value="C:membrane"/>
    <property type="evidence" value="ECO:0007669"/>
    <property type="project" value="UniProtKB-SubCell"/>
</dbReference>
<dbReference type="RefSeq" id="WP_007781026.1">
    <property type="nucleotide sequence ID" value="NZ_CM001441.1"/>
</dbReference>
<organism evidence="9 10">
    <name type="scientific">Desulfosporosinus youngiae DSM 17734</name>
    <dbReference type="NCBI Taxonomy" id="768710"/>
    <lineage>
        <taxon>Bacteria</taxon>
        <taxon>Bacillati</taxon>
        <taxon>Bacillota</taxon>
        <taxon>Clostridia</taxon>
        <taxon>Eubacteriales</taxon>
        <taxon>Desulfitobacteriaceae</taxon>
        <taxon>Desulfosporosinus</taxon>
    </lineage>
</organism>
<sequence length="361" mass="40494">MKLEKGEISSSQLMFLIGAFIQGGLLSVSYAYPISKQDTWLAEAAALIIGLLFALVYIALANKFPGKTLIQIHDLIYGPYLGKLVSLQYLWLFVTALSAYLWFIGDFILTYMMPETPMLLIMIMFTFVCAWAVREGIEVIARMSIGSVFMTSFILILTFMLLLKDMDFNNFLPILEVPLGELIQSTHIILHVSFSEVIIFMMIIPFINKPNQTKKSVLLGIIIGGLGLIIGTTRNIAALGPLSTVVSSPSLEAVRLINIGKIISRLEVLVAMAQILLLFIISSVYYYAIVLSIAQITKLRSYKPLVLPIGMLTMALAFISFESKIQLNYTMRYITPVFTMWFYYVIPLISLLVAKLRKLPK</sequence>
<dbReference type="PANTHER" id="PTHR34975">
    <property type="entry name" value="SPORE GERMINATION PROTEIN A2"/>
    <property type="match status" value="1"/>
</dbReference>
<feature type="transmembrane region" description="Helical" evidence="8">
    <location>
        <begin position="80"/>
        <end position="104"/>
    </location>
</feature>
<evidence type="ECO:0000313" key="10">
    <source>
        <dbReference type="Proteomes" id="UP000005104"/>
    </source>
</evidence>
<dbReference type="AlphaFoldDB" id="H5Y2W4"/>
<keyword evidence="7 8" id="KW-0472">Membrane</keyword>
<dbReference type="PANTHER" id="PTHR34975:SF2">
    <property type="entry name" value="SPORE GERMINATION PROTEIN A2"/>
    <property type="match status" value="1"/>
</dbReference>
<feature type="transmembrane region" description="Helical" evidence="8">
    <location>
        <begin position="183"/>
        <end position="204"/>
    </location>
</feature>
<proteinExistence type="inferred from homology"/>
<feature type="transmembrane region" description="Helical" evidence="8">
    <location>
        <begin position="268"/>
        <end position="293"/>
    </location>
</feature>
<dbReference type="Pfam" id="PF03845">
    <property type="entry name" value="Spore_permease"/>
    <property type="match status" value="1"/>
</dbReference>
<dbReference type="eggNOG" id="COG0531">
    <property type="taxonomic scope" value="Bacteria"/>
</dbReference>
<evidence type="ECO:0000256" key="4">
    <source>
        <dbReference type="ARBA" id="ARBA00022544"/>
    </source>
</evidence>
<gene>
    <name evidence="9" type="ORF">DesyoDRAFT_1363</name>
</gene>
<keyword evidence="6 8" id="KW-1133">Transmembrane helix</keyword>
<feature type="transmembrane region" description="Helical" evidence="8">
    <location>
        <begin position="12"/>
        <end position="34"/>
    </location>
</feature>
<evidence type="ECO:0000256" key="7">
    <source>
        <dbReference type="ARBA" id="ARBA00023136"/>
    </source>
</evidence>
<evidence type="ECO:0000256" key="6">
    <source>
        <dbReference type="ARBA" id="ARBA00022989"/>
    </source>
</evidence>
<dbReference type="Proteomes" id="UP000005104">
    <property type="component" value="Chromosome"/>
</dbReference>
<dbReference type="GO" id="GO:0009847">
    <property type="term" value="P:spore germination"/>
    <property type="evidence" value="ECO:0007669"/>
    <property type="project" value="InterPro"/>
</dbReference>
<evidence type="ECO:0000256" key="5">
    <source>
        <dbReference type="ARBA" id="ARBA00022692"/>
    </source>
</evidence>
<feature type="transmembrane region" description="Helical" evidence="8">
    <location>
        <begin position="333"/>
        <end position="354"/>
    </location>
</feature>
<dbReference type="STRING" id="768710.DesyoDRAFT_1363"/>
<name>H5Y2W4_9FIRM</name>
<feature type="transmembrane region" description="Helical" evidence="8">
    <location>
        <begin position="216"/>
        <end position="237"/>
    </location>
</feature>
<keyword evidence="10" id="KW-1185">Reference proteome</keyword>
<accession>H5Y2W4</accession>
<feature type="transmembrane region" description="Helical" evidence="8">
    <location>
        <begin position="305"/>
        <end position="321"/>
    </location>
</feature>
<comment type="subcellular location">
    <subcellularLocation>
        <location evidence="1">Membrane</location>
        <topology evidence="1">Multi-pass membrane protein</topology>
    </subcellularLocation>
</comment>
<dbReference type="OrthoDB" id="1675410at2"/>
<keyword evidence="3" id="KW-0813">Transport</keyword>
<dbReference type="EMBL" id="CM001441">
    <property type="protein sequence ID" value="EHQ88521.1"/>
    <property type="molecule type" value="Genomic_DNA"/>
</dbReference>
<evidence type="ECO:0000256" key="2">
    <source>
        <dbReference type="ARBA" id="ARBA00007998"/>
    </source>
</evidence>
<evidence type="ECO:0000313" key="9">
    <source>
        <dbReference type="EMBL" id="EHQ88521.1"/>
    </source>
</evidence>
<dbReference type="InterPro" id="IPR004761">
    <property type="entry name" value="Spore_GerAB"/>
</dbReference>